<dbReference type="Gene3D" id="3.30.420.100">
    <property type="match status" value="1"/>
</dbReference>
<dbReference type="SUPFAM" id="SSF53137">
    <property type="entry name" value="Translational machinery components"/>
    <property type="match status" value="1"/>
</dbReference>
<dbReference type="PANTHER" id="PTHR12899:SF16">
    <property type="entry name" value="OS02G0689700 PROTEIN"/>
    <property type="match status" value="1"/>
</dbReference>
<proteinExistence type="inferred from homology"/>
<evidence type="ECO:0000313" key="5">
    <source>
        <dbReference type="Proteomes" id="UP000708148"/>
    </source>
</evidence>
<protein>
    <recommendedName>
        <fullName evidence="6">50S ribosomal protein L18</fullName>
    </recommendedName>
</protein>
<evidence type="ECO:0008006" key="6">
    <source>
        <dbReference type="Google" id="ProtNLM"/>
    </source>
</evidence>
<sequence>MVPKPTPYHLKLFMSNKYTYAQVLRVLDGHIVASASTHERSTRAALEGQPKADKAASALVGRLIAERARALGIAAVHFKLAEGKKYHGKIKELVEAMKANGVGLC</sequence>
<dbReference type="InterPro" id="IPR005484">
    <property type="entry name" value="Ribosomal_uL18_bac/plant/anim"/>
</dbReference>
<dbReference type="Pfam" id="PF00861">
    <property type="entry name" value="Ribosomal_L18p"/>
    <property type="match status" value="1"/>
</dbReference>
<comment type="similarity">
    <text evidence="1">Belongs to the universal ribosomal protein uL18 family.</text>
</comment>
<evidence type="ECO:0000256" key="1">
    <source>
        <dbReference type="ARBA" id="ARBA00007116"/>
    </source>
</evidence>
<dbReference type="GO" id="GO:1990904">
    <property type="term" value="C:ribonucleoprotein complex"/>
    <property type="evidence" value="ECO:0007669"/>
    <property type="project" value="UniProtKB-KW"/>
</dbReference>
<keyword evidence="3" id="KW-0687">Ribonucleoprotein</keyword>
<dbReference type="CDD" id="cd00432">
    <property type="entry name" value="Ribosomal_L18_L5e"/>
    <property type="match status" value="1"/>
</dbReference>
<dbReference type="Proteomes" id="UP000708148">
    <property type="component" value="Unassembled WGS sequence"/>
</dbReference>
<dbReference type="PANTHER" id="PTHR12899">
    <property type="entry name" value="39S RIBOSOMAL PROTEIN L18, MITOCHONDRIAL"/>
    <property type="match status" value="1"/>
</dbReference>
<dbReference type="GO" id="GO:0003735">
    <property type="term" value="F:structural constituent of ribosome"/>
    <property type="evidence" value="ECO:0007669"/>
    <property type="project" value="InterPro"/>
</dbReference>
<dbReference type="AlphaFoldDB" id="A0A8S1IYU5"/>
<evidence type="ECO:0000256" key="3">
    <source>
        <dbReference type="ARBA" id="ARBA00023274"/>
    </source>
</evidence>
<accession>A0A8S1IYU5</accession>
<dbReference type="InterPro" id="IPR057268">
    <property type="entry name" value="Ribosomal_L18"/>
</dbReference>
<keyword evidence="5" id="KW-1185">Reference proteome</keyword>
<organism evidence="4 5">
    <name type="scientific">Ostreobium quekettii</name>
    <dbReference type="NCBI Taxonomy" id="121088"/>
    <lineage>
        <taxon>Eukaryota</taxon>
        <taxon>Viridiplantae</taxon>
        <taxon>Chlorophyta</taxon>
        <taxon>core chlorophytes</taxon>
        <taxon>Ulvophyceae</taxon>
        <taxon>TCBD clade</taxon>
        <taxon>Bryopsidales</taxon>
        <taxon>Ostreobineae</taxon>
        <taxon>Ostreobiaceae</taxon>
        <taxon>Ostreobium</taxon>
    </lineage>
</organism>
<comment type="caution">
    <text evidence="4">The sequence shown here is derived from an EMBL/GenBank/DDBJ whole genome shotgun (WGS) entry which is preliminary data.</text>
</comment>
<evidence type="ECO:0000256" key="2">
    <source>
        <dbReference type="ARBA" id="ARBA00022980"/>
    </source>
</evidence>
<dbReference type="GO" id="GO:0008097">
    <property type="term" value="F:5S rRNA binding"/>
    <property type="evidence" value="ECO:0007669"/>
    <property type="project" value="TreeGrafter"/>
</dbReference>
<dbReference type="EMBL" id="CAJHUC010000465">
    <property type="protein sequence ID" value="CAD7696349.1"/>
    <property type="molecule type" value="Genomic_DNA"/>
</dbReference>
<evidence type="ECO:0000313" key="4">
    <source>
        <dbReference type="EMBL" id="CAD7696349.1"/>
    </source>
</evidence>
<reference evidence="4" key="1">
    <citation type="submission" date="2020-12" db="EMBL/GenBank/DDBJ databases">
        <authorList>
            <person name="Iha C."/>
        </authorList>
    </citation>
    <scope>NUCLEOTIDE SEQUENCE</scope>
</reference>
<dbReference type="GO" id="GO:0005840">
    <property type="term" value="C:ribosome"/>
    <property type="evidence" value="ECO:0007669"/>
    <property type="project" value="UniProtKB-KW"/>
</dbReference>
<dbReference type="OrthoDB" id="1932324at2759"/>
<keyword evidence="2" id="KW-0689">Ribosomal protein</keyword>
<name>A0A8S1IYU5_9CHLO</name>
<dbReference type="GO" id="GO:0006412">
    <property type="term" value="P:translation"/>
    <property type="evidence" value="ECO:0007669"/>
    <property type="project" value="InterPro"/>
</dbReference>
<gene>
    <name evidence="4" type="ORF">OSTQU699_LOCUS1710</name>
</gene>